<gene>
    <name evidence="2" type="ORF">M404DRAFT_10681</name>
</gene>
<feature type="compositionally biased region" description="Low complexity" evidence="1">
    <location>
        <begin position="242"/>
        <end position="255"/>
    </location>
</feature>
<dbReference type="Proteomes" id="UP000054217">
    <property type="component" value="Unassembled WGS sequence"/>
</dbReference>
<evidence type="ECO:0000256" key="1">
    <source>
        <dbReference type="SAM" id="MobiDB-lite"/>
    </source>
</evidence>
<reference evidence="3" key="2">
    <citation type="submission" date="2015-01" db="EMBL/GenBank/DDBJ databases">
        <title>Evolutionary Origins and Diversification of the Mycorrhizal Mutualists.</title>
        <authorList>
            <consortium name="DOE Joint Genome Institute"/>
            <consortium name="Mycorrhizal Genomics Consortium"/>
            <person name="Kohler A."/>
            <person name="Kuo A."/>
            <person name="Nagy L.G."/>
            <person name="Floudas D."/>
            <person name="Copeland A."/>
            <person name="Barry K.W."/>
            <person name="Cichocki N."/>
            <person name="Veneault-Fourrey C."/>
            <person name="LaButti K."/>
            <person name="Lindquist E.A."/>
            <person name="Lipzen A."/>
            <person name="Lundell T."/>
            <person name="Morin E."/>
            <person name="Murat C."/>
            <person name="Riley R."/>
            <person name="Ohm R."/>
            <person name="Sun H."/>
            <person name="Tunlid A."/>
            <person name="Henrissat B."/>
            <person name="Grigoriev I.V."/>
            <person name="Hibbett D.S."/>
            <person name="Martin F."/>
        </authorList>
    </citation>
    <scope>NUCLEOTIDE SEQUENCE [LARGE SCALE GENOMIC DNA]</scope>
    <source>
        <strain evidence="3">Marx 270</strain>
    </source>
</reference>
<protein>
    <submittedName>
        <fullName evidence="2">Uncharacterized protein</fullName>
    </submittedName>
</protein>
<name>A0A0C3N9U6_PISTI</name>
<accession>A0A0C3N9U6</accession>
<reference evidence="2 3" key="1">
    <citation type="submission" date="2014-04" db="EMBL/GenBank/DDBJ databases">
        <authorList>
            <consortium name="DOE Joint Genome Institute"/>
            <person name="Kuo A."/>
            <person name="Kohler A."/>
            <person name="Costa M.D."/>
            <person name="Nagy L.G."/>
            <person name="Floudas D."/>
            <person name="Copeland A."/>
            <person name="Barry K.W."/>
            <person name="Cichocki N."/>
            <person name="Veneault-Fourrey C."/>
            <person name="LaButti K."/>
            <person name="Lindquist E.A."/>
            <person name="Lipzen A."/>
            <person name="Lundell T."/>
            <person name="Morin E."/>
            <person name="Murat C."/>
            <person name="Sun H."/>
            <person name="Tunlid A."/>
            <person name="Henrissat B."/>
            <person name="Grigoriev I.V."/>
            <person name="Hibbett D.S."/>
            <person name="Martin F."/>
            <person name="Nordberg H.P."/>
            <person name="Cantor M.N."/>
            <person name="Hua S.X."/>
        </authorList>
    </citation>
    <scope>NUCLEOTIDE SEQUENCE [LARGE SCALE GENOMIC DNA]</scope>
    <source>
        <strain evidence="2 3">Marx 270</strain>
    </source>
</reference>
<feature type="region of interest" description="Disordered" evidence="1">
    <location>
        <begin position="237"/>
        <end position="261"/>
    </location>
</feature>
<organism evidence="2 3">
    <name type="scientific">Pisolithus tinctorius Marx 270</name>
    <dbReference type="NCBI Taxonomy" id="870435"/>
    <lineage>
        <taxon>Eukaryota</taxon>
        <taxon>Fungi</taxon>
        <taxon>Dikarya</taxon>
        <taxon>Basidiomycota</taxon>
        <taxon>Agaricomycotina</taxon>
        <taxon>Agaricomycetes</taxon>
        <taxon>Agaricomycetidae</taxon>
        <taxon>Boletales</taxon>
        <taxon>Sclerodermatineae</taxon>
        <taxon>Pisolithaceae</taxon>
        <taxon>Pisolithus</taxon>
    </lineage>
</organism>
<dbReference type="InParanoid" id="A0A0C3N9U6"/>
<proteinExistence type="predicted"/>
<keyword evidence="3" id="KW-1185">Reference proteome</keyword>
<dbReference type="HOGENOM" id="CLU_900519_0_0_1"/>
<dbReference type="EMBL" id="KN832023">
    <property type="protein sequence ID" value="KIN97849.1"/>
    <property type="molecule type" value="Genomic_DNA"/>
</dbReference>
<evidence type="ECO:0000313" key="2">
    <source>
        <dbReference type="EMBL" id="KIN97849.1"/>
    </source>
</evidence>
<dbReference type="AlphaFoldDB" id="A0A0C3N9U6"/>
<dbReference type="OrthoDB" id="2690997at2759"/>
<evidence type="ECO:0000313" key="3">
    <source>
        <dbReference type="Proteomes" id="UP000054217"/>
    </source>
</evidence>
<sequence>MLTHPQDPIANTQTSVLQADSLDPIAEDDEPYDFTALSSYPQLDTANLSNASHLGNAQEFVSIITGTDGRDYNYDMEIDEYDMKSQEDFNLDILGTSDDESNLDSGSDEELETQILQQRPNLKQVVPHIPAKQKQVAGFKFADNGKASTKPIGSYNPEEQKKIRRYLGQIKLQYQLDSDKVKAGSISIQTDDKLDIFKARMRSLIVPKCLPSGKPSTHPMKTILIYFEDAGGEDSHLSAGDGNKVGSKGSGPSSKWNLSSTRGELIDNEEQEKIVAALQECWSPGEKTVCYPLTHSNIAFWALQIKLCY</sequence>